<accession>A0A6A7ZBE4</accession>
<dbReference type="Proteomes" id="UP000447574">
    <property type="component" value="Unassembled WGS sequence"/>
</dbReference>
<dbReference type="RefSeq" id="WP_048388412.1">
    <property type="nucleotide sequence ID" value="NZ_JBQDSB010000044.1"/>
</dbReference>
<protein>
    <submittedName>
        <fullName evidence="1">DUF2789 family protein</fullName>
    </submittedName>
</protein>
<reference evidence="3 4" key="1">
    <citation type="submission" date="2019-10" db="EMBL/GenBank/DDBJ databases">
        <title>Evaluation of single-gene subtyping targets for Pseudomonas.</title>
        <authorList>
            <person name="Reichler S.J."/>
            <person name="Orsi R.H."/>
            <person name="Wiedmann M."/>
            <person name="Martin N.H."/>
            <person name="Murphy S.I."/>
        </authorList>
    </citation>
    <scope>NUCLEOTIDE SEQUENCE [LARGE SCALE GENOMIC DNA]</scope>
    <source>
        <strain evidence="2 4">FSL R10-1876</strain>
        <strain evidence="1 3">FSL R10-2932</strain>
    </source>
</reference>
<proteinExistence type="predicted"/>
<organism evidence="1 3">
    <name type="scientific">Pseudomonas helleri</name>
    <dbReference type="NCBI Taxonomy" id="1608996"/>
    <lineage>
        <taxon>Bacteria</taxon>
        <taxon>Pseudomonadati</taxon>
        <taxon>Pseudomonadota</taxon>
        <taxon>Gammaproteobacteria</taxon>
        <taxon>Pseudomonadales</taxon>
        <taxon>Pseudomonadaceae</taxon>
        <taxon>Pseudomonas</taxon>
    </lineage>
</organism>
<evidence type="ECO:0000313" key="2">
    <source>
        <dbReference type="EMBL" id="MQU42546.1"/>
    </source>
</evidence>
<evidence type="ECO:0000313" key="3">
    <source>
        <dbReference type="Proteomes" id="UP000447574"/>
    </source>
</evidence>
<dbReference type="Proteomes" id="UP000466863">
    <property type="component" value="Unassembled WGS sequence"/>
</dbReference>
<sequence>MDDTPATLQTLFEQLGLDADQASIDAFIRNTPTLAEDVKLADAPFWTPAQSQFLREGLAADSKWAIVIDDLNQRLHQIDETNQLLHQDAR</sequence>
<dbReference type="AlphaFoldDB" id="A0A6A7ZBE4"/>
<dbReference type="Gene3D" id="1.10.10.1130">
    <property type="entry name" value="Uncharacterised protein PF10982, DUF2789"/>
    <property type="match status" value="1"/>
</dbReference>
<evidence type="ECO:0000313" key="4">
    <source>
        <dbReference type="Proteomes" id="UP000466863"/>
    </source>
</evidence>
<dbReference type="Pfam" id="PF10982">
    <property type="entry name" value="DUF2789"/>
    <property type="match status" value="1"/>
</dbReference>
<dbReference type="EMBL" id="WIWF01000038">
    <property type="protein sequence ID" value="MQT75034.1"/>
    <property type="molecule type" value="Genomic_DNA"/>
</dbReference>
<dbReference type="InterPro" id="IPR021250">
    <property type="entry name" value="DUF2789"/>
</dbReference>
<dbReference type="EMBL" id="WIVV01000028">
    <property type="protein sequence ID" value="MQU42546.1"/>
    <property type="molecule type" value="Genomic_DNA"/>
</dbReference>
<gene>
    <name evidence="2" type="ORF">GHO28_08475</name>
    <name evidence="1" type="ORF">GHO37_12060</name>
</gene>
<dbReference type="InterPro" id="IPR038086">
    <property type="entry name" value="DUF2789_sf"/>
</dbReference>
<evidence type="ECO:0000313" key="1">
    <source>
        <dbReference type="EMBL" id="MQT75034.1"/>
    </source>
</evidence>
<comment type="caution">
    <text evidence="1">The sequence shown here is derived from an EMBL/GenBank/DDBJ whole genome shotgun (WGS) entry which is preliminary data.</text>
</comment>
<name>A0A6A7ZBE4_9PSED</name>